<dbReference type="EMBL" id="KZ293415">
    <property type="protein sequence ID" value="PBK78562.1"/>
    <property type="molecule type" value="Genomic_DNA"/>
</dbReference>
<keyword evidence="2" id="KW-1185">Reference proteome</keyword>
<dbReference type="AlphaFoldDB" id="A0A2H3CH84"/>
<evidence type="ECO:0000313" key="1">
    <source>
        <dbReference type="EMBL" id="PBK78562.1"/>
    </source>
</evidence>
<protein>
    <submittedName>
        <fullName evidence="1">Uncharacterized protein</fullName>
    </submittedName>
</protein>
<organism evidence="1 2">
    <name type="scientific">Armillaria solidipes</name>
    <dbReference type="NCBI Taxonomy" id="1076256"/>
    <lineage>
        <taxon>Eukaryota</taxon>
        <taxon>Fungi</taxon>
        <taxon>Dikarya</taxon>
        <taxon>Basidiomycota</taxon>
        <taxon>Agaricomycotina</taxon>
        <taxon>Agaricomycetes</taxon>
        <taxon>Agaricomycetidae</taxon>
        <taxon>Agaricales</taxon>
        <taxon>Marasmiineae</taxon>
        <taxon>Physalacriaceae</taxon>
        <taxon>Armillaria</taxon>
    </lineage>
</organism>
<reference evidence="2" key="1">
    <citation type="journal article" date="2017" name="Nat. Ecol. Evol.">
        <title>Genome expansion and lineage-specific genetic innovations in the forest pathogenic fungi Armillaria.</title>
        <authorList>
            <person name="Sipos G."/>
            <person name="Prasanna A.N."/>
            <person name="Walter M.C."/>
            <person name="O'Connor E."/>
            <person name="Balint B."/>
            <person name="Krizsan K."/>
            <person name="Kiss B."/>
            <person name="Hess J."/>
            <person name="Varga T."/>
            <person name="Slot J."/>
            <person name="Riley R."/>
            <person name="Boka B."/>
            <person name="Rigling D."/>
            <person name="Barry K."/>
            <person name="Lee J."/>
            <person name="Mihaltcheva S."/>
            <person name="LaButti K."/>
            <person name="Lipzen A."/>
            <person name="Waldron R."/>
            <person name="Moloney N.M."/>
            <person name="Sperisen C."/>
            <person name="Kredics L."/>
            <person name="Vagvoelgyi C."/>
            <person name="Patrignani A."/>
            <person name="Fitzpatrick D."/>
            <person name="Nagy I."/>
            <person name="Doyle S."/>
            <person name="Anderson J.B."/>
            <person name="Grigoriev I.V."/>
            <person name="Gueldener U."/>
            <person name="Muensterkoetter M."/>
            <person name="Nagy L.G."/>
        </authorList>
    </citation>
    <scope>NUCLEOTIDE SEQUENCE [LARGE SCALE GENOMIC DNA]</scope>
    <source>
        <strain evidence="2">28-4</strain>
    </source>
</reference>
<dbReference type="Proteomes" id="UP000218334">
    <property type="component" value="Unassembled WGS sequence"/>
</dbReference>
<proteinExistence type="predicted"/>
<gene>
    <name evidence="1" type="ORF">ARMSODRAFT_968662</name>
</gene>
<sequence>MSLFILPSRSRYSLLSEDDDATSQVSVPKTPSVRIPRTTRTFQPGQICIVKESVFAPICDVLNDAFGPLEPRTGASLTTQSGKVVPVSSGKERPCIIMDAPSHLSSRRNTKKGYFICLMATFASSGGRYERLGKLLQRFVVPIEPNAQLLPDSNMYALKTVPAWRHPWQWAISVVIYTTQPVKLYTPCDGKARRLSRAEYDRLAQHCSTQRLIWEHDTQKNRNLKQEMYDEVVDWKPDPSYADNASIYTCRSNASALSLNSIKTTCTQRRRGGIAALHPIVEDATPACPGFTPGNFPPLPSKLLVLSTIQLNSKPRSTYEVLNGSLSR</sequence>
<accession>A0A2H3CH84</accession>
<evidence type="ECO:0000313" key="2">
    <source>
        <dbReference type="Proteomes" id="UP000218334"/>
    </source>
</evidence>
<name>A0A2H3CH84_9AGAR</name>